<comment type="subcellular location">
    <subcellularLocation>
        <location evidence="1">Cytoplasm</location>
    </subcellularLocation>
</comment>
<evidence type="ECO:0000313" key="8">
    <source>
        <dbReference type="EMBL" id="CDW90370.1"/>
    </source>
</evidence>
<keyword evidence="3" id="KW-0963">Cytoplasm</keyword>
<evidence type="ECO:0000313" key="9">
    <source>
        <dbReference type="Proteomes" id="UP000039865"/>
    </source>
</evidence>
<evidence type="ECO:0000259" key="7">
    <source>
        <dbReference type="PROSITE" id="PS51366"/>
    </source>
</evidence>
<reference evidence="8 9" key="1">
    <citation type="submission" date="2014-06" db="EMBL/GenBank/DDBJ databases">
        <authorList>
            <person name="Swart Estienne"/>
        </authorList>
    </citation>
    <scope>NUCLEOTIDE SEQUENCE [LARGE SCALE GENOMIC DNA]</scope>
    <source>
        <strain evidence="8 9">130c</strain>
    </source>
</reference>
<dbReference type="SMART" id="SM00544">
    <property type="entry name" value="MA3"/>
    <property type="match status" value="1"/>
</dbReference>
<dbReference type="InterPro" id="IPR003891">
    <property type="entry name" value="Initiation_fac_eIF4g_MI"/>
</dbReference>
<dbReference type="Gene3D" id="1.25.40.180">
    <property type="match status" value="3"/>
</dbReference>
<accession>A0A078B7A8</accession>
<dbReference type="InParanoid" id="A0A078B7A8"/>
<dbReference type="InterPro" id="IPR016024">
    <property type="entry name" value="ARM-type_fold"/>
</dbReference>
<dbReference type="PROSITE" id="PS51366">
    <property type="entry name" value="MI"/>
    <property type="match status" value="2"/>
</dbReference>
<keyword evidence="9" id="KW-1185">Reference proteome</keyword>
<evidence type="ECO:0000256" key="4">
    <source>
        <dbReference type="ARBA" id="ARBA00022737"/>
    </source>
</evidence>
<gene>
    <name evidence="8" type="primary">Contig9311.g9949</name>
    <name evidence="8" type="ORF">STYLEM_19512</name>
</gene>
<dbReference type="Proteomes" id="UP000039865">
    <property type="component" value="Unassembled WGS sequence"/>
</dbReference>
<dbReference type="AlphaFoldDB" id="A0A078B7A8"/>
<proteinExistence type="inferred from homology"/>
<dbReference type="GO" id="GO:0005737">
    <property type="term" value="C:cytoplasm"/>
    <property type="evidence" value="ECO:0007669"/>
    <property type="project" value="UniProtKB-SubCell"/>
</dbReference>
<evidence type="ECO:0000256" key="6">
    <source>
        <dbReference type="SAM" id="MobiDB-lite"/>
    </source>
</evidence>
<organism evidence="8 9">
    <name type="scientific">Stylonychia lemnae</name>
    <name type="common">Ciliate</name>
    <dbReference type="NCBI Taxonomy" id="5949"/>
    <lineage>
        <taxon>Eukaryota</taxon>
        <taxon>Sar</taxon>
        <taxon>Alveolata</taxon>
        <taxon>Ciliophora</taxon>
        <taxon>Intramacronucleata</taxon>
        <taxon>Spirotrichea</taxon>
        <taxon>Stichotrichia</taxon>
        <taxon>Sporadotrichida</taxon>
        <taxon>Oxytrichidae</taxon>
        <taxon>Stylonychinae</taxon>
        <taxon>Stylonychia</taxon>
    </lineage>
</organism>
<evidence type="ECO:0000256" key="3">
    <source>
        <dbReference type="ARBA" id="ARBA00022490"/>
    </source>
</evidence>
<keyword evidence="5" id="KW-0539">Nucleus</keyword>
<feature type="domain" description="MI" evidence="7">
    <location>
        <begin position="250"/>
        <end position="376"/>
    </location>
</feature>
<comment type="similarity">
    <text evidence="2">Belongs to the PDCD4 family.</text>
</comment>
<dbReference type="EMBL" id="CCKQ01018409">
    <property type="protein sequence ID" value="CDW90370.1"/>
    <property type="molecule type" value="Genomic_DNA"/>
</dbReference>
<dbReference type="PANTHER" id="PTHR12626">
    <property type="entry name" value="PROGRAMMED CELL DEATH 4"/>
    <property type="match status" value="1"/>
</dbReference>
<dbReference type="InterPro" id="IPR039778">
    <property type="entry name" value="PDCD4"/>
</dbReference>
<sequence length="504" mass="59571">MKSHKVALNVEHGKGRKQNQDVNDDDYASDSPTDDDILRSYDEYQKELAEERKKIALKSDELEDVAGKKPHPMNEETLMQILKGHRFKFTLDNYEQYLAESRKIAERILKRSEVNIQRGIETIEQNLQEVEEPQYRSILLMRLFQVAIEQVKPREIADIVKNVFTDGFITKQQIRRGLVRLFWRLEDIMLDYPKANQVLAQIMVFMHLRSTISNKILSQVPTELRALIFSQESFKEHFSKELEILETEQEYRERIKGLLKQYYISFDDSEIKQFLGEEIPKKKWDMFNYLFIRKAIDMAMDKNSNEKEECSKLLRECTQEFSFCNNDFGYAFDQLVWNHSDYDIDVPHFSKLLSQFIAKAIYEGAVTYRYITDAEVTLPNDSQGEEEILQSVLNILSVVPIDYHMKNIWNQTLSNQEAVKKFKNLINEYFATQDIEYVGNYLKELDCAFFYHEFIKRALVATIEKIEMGVKKTEHYLEELKVDVPKAPEYFETLTNKLSQFKLI</sequence>
<protein>
    <submittedName>
        <fullName evidence="8">Ma3 domain-containing protein</fullName>
    </submittedName>
</protein>
<dbReference type="Pfam" id="PF02847">
    <property type="entry name" value="MA3"/>
    <property type="match status" value="1"/>
</dbReference>
<feature type="domain" description="MI" evidence="7">
    <location>
        <begin position="100"/>
        <end position="222"/>
    </location>
</feature>
<feature type="region of interest" description="Disordered" evidence="6">
    <location>
        <begin position="1"/>
        <end position="38"/>
    </location>
</feature>
<evidence type="ECO:0000256" key="2">
    <source>
        <dbReference type="ARBA" id="ARBA00005497"/>
    </source>
</evidence>
<evidence type="ECO:0000256" key="5">
    <source>
        <dbReference type="ARBA" id="ARBA00023242"/>
    </source>
</evidence>
<evidence type="ECO:0000256" key="1">
    <source>
        <dbReference type="ARBA" id="ARBA00004496"/>
    </source>
</evidence>
<dbReference type="PANTHER" id="PTHR12626:SF0">
    <property type="entry name" value="PROGRAMMED CELL DEATH PROTEIN 4"/>
    <property type="match status" value="1"/>
</dbReference>
<dbReference type="GO" id="GO:0045892">
    <property type="term" value="P:negative regulation of DNA-templated transcription"/>
    <property type="evidence" value="ECO:0007669"/>
    <property type="project" value="InterPro"/>
</dbReference>
<name>A0A078B7A8_STYLE</name>
<dbReference type="SUPFAM" id="SSF48371">
    <property type="entry name" value="ARM repeat"/>
    <property type="match status" value="3"/>
</dbReference>
<dbReference type="OrthoDB" id="414546at2759"/>
<keyword evidence="4" id="KW-0677">Repeat</keyword>
<feature type="compositionally biased region" description="Acidic residues" evidence="6">
    <location>
        <begin position="22"/>
        <end position="35"/>
    </location>
</feature>